<evidence type="ECO:0000313" key="4">
    <source>
        <dbReference type="EMBL" id="CAL4796815.1"/>
    </source>
</evidence>
<feature type="compositionally biased region" description="Basic and acidic residues" evidence="1">
    <location>
        <begin position="402"/>
        <end position="414"/>
    </location>
</feature>
<dbReference type="OrthoDB" id="448983at2759"/>
<protein>
    <submittedName>
        <fullName evidence="3">Uncharacterized protein</fullName>
    </submittedName>
</protein>
<accession>A0A9P1DG64</accession>
<comment type="caution">
    <text evidence="3">The sequence shown here is derived from an EMBL/GenBank/DDBJ whole genome shotgun (WGS) entry which is preliminary data.</text>
</comment>
<name>A0A9P1DG64_9DINO</name>
<feature type="region of interest" description="Disordered" evidence="1">
    <location>
        <begin position="393"/>
        <end position="414"/>
    </location>
</feature>
<dbReference type="EMBL" id="CAMXCT010004546">
    <property type="protein sequence ID" value="CAI4009503.1"/>
    <property type="molecule type" value="Genomic_DNA"/>
</dbReference>
<feature type="transmembrane region" description="Helical" evidence="2">
    <location>
        <begin position="224"/>
        <end position="248"/>
    </location>
</feature>
<dbReference type="EMBL" id="CAMXCT020004546">
    <property type="protein sequence ID" value="CAL1162878.1"/>
    <property type="molecule type" value="Genomic_DNA"/>
</dbReference>
<dbReference type="EMBL" id="CAMXCT030004546">
    <property type="protein sequence ID" value="CAL4796815.1"/>
    <property type="molecule type" value="Genomic_DNA"/>
</dbReference>
<evidence type="ECO:0000256" key="2">
    <source>
        <dbReference type="SAM" id="Phobius"/>
    </source>
</evidence>
<evidence type="ECO:0000313" key="3">
    <source>
        <dbReference type="EMBL" id="CAI4009503.1"/>
    </source>
</evidence>
<keyword evidence="5" id="KW-1185">Reference proteome</keyword>
<evidence type="ECO:0000313" key="5">
    <source>
        <dbReference type="Proteomes" id="UP001152797"/>
    </source>
</evidence>
<keyword evidence="2" id="KW-0472">Membrane</keyword>
<evidence type="ECO:0000256" key="1">
    <source>
        <dbReference type="SAM" id="MobiDB-lite"/>
    </source>
</evidence>
<keyword evidence="2" id="KW-0812">Transmembrane</keyword>
<dbReference type="AlphaFoldDB" id="A0A9P1DG64"/>
<gene>
    <name evidence="3" type="ORF">C1SCF055_LOCUS34855</name>
</gene>
<reference evidence="4 5" key="2">
    <citation type="submission" date="2024-05" db="EMBL/GenBank/DDBJ databases">
        <authorList>
            <person name="Chen Y."/>
            <person name="Shah S."/>
            <person name="Dougan E. K."/>
            <person name="Thang M."/>
            <person name="Chan C."/>
        </authorList>
    </citation>
    <scope>NUCLEOTIDE SEQUENCE [LARGE SCALE GENOMIC DNA]</scope>
</reference>
<sequence>MFNDLGLATADDAISLLEHHIEHLVRGFADGHEVIKISMKQDRSNAASLAKMEQKLRELGNHGAANRLVSHSRDASNHSLNQVLPMRRHIEDIAKLLNEMVDPEIQTDAISLRAVMEDIRRQSDAARGRATAGKQKLEAFAGQLLEIQAEYQGIGQKAEEQIQVKAENAEEHHRIAQRKQAQRNVSGFLSAFASVALGTAKAGMEDTLCAGGVKLALGSYLTSMSAWFSTTALGLCGICCVISIKLGLAARDAYSKYEMALQSQKAAEREVEQSKGLVEKSEESQASAHEMVATAMAHESLWSGVSAAAELVAHSFSELRQIDPTGLRRKKFNEKMKTSSAELLNFVQAIDEYLFFLHKQDFFPPTFHLQRALGQEKFRKMEEDWRAAAAQVAQTTEQSELEPGHDRQDEMLCC</sequence>
<organism evidence="3">
    <name type="scientific">Cladocopium goreaui</name>
    <dbReference type="NCBI Taxonomy" id="2562237"/>
    <lineage>
        <taxon>Eukaryota</taxon>
        <taxon>Sar</taxon>
        <taxon>Alveolata</taxon>
        <taxon>Dinophyceae</taxon>
        <taxon>Suessiales</taxon>
        <taxon>Symbiodiniaceae</taxon>
        <taxon>Cladocopium</taxon>
    </lineage>
</organism>
<proteinExistence type="predicted"/>
<dbReference type="Proteomes" id="UP001152797">
    <property type="component" value="Unassembled WGS sequence"/>
</dbReference>
<keyword evidence="2" id="KW-1133">Transmembrane helix</keyword>
<reference evidence="3" key="1">
    <citation type="submission" date="2022-10" db="EMBL/GenBank/DDBJ databases">
        <authorList>
            <person name="Chen Y."/>
            <person name="Dougan E. K."/>
            <person name="Chan C."/>
            <person name="Rhodes N."/>
            <person name="Thang M."/>
        </authorList>
    </citation>
    <scope>NUCLEOTIDE SEQUENCE</scope>
</reference>